<gene>
    <name evidence="1" type="ORF">IFM89_031780</name>
</gene>
<reference evidence="1 2" key="1">
    <citation type="submission" date="2020-10" db="EMBL/GenBank/DDBJ databases">
        <title>The Coptis chinensis genome and diversification of protoberbering-type alkaloids.</title>
        <authorList>
            <person name="Wang B."/>
            <person name="Shu S."/>
            <person name="Song C."/>
            <person name="Liu Y."/>
        </authorList>
    </citation>
    <scope>NUCLEOTIDE SEQUENCE [LARGE SCALE GENOMIC DNA]</scope>
    <source>
        <strain evidence="1">HL-2020</strain>
        <tissue evidence="1">Leaf</tissue>
    </source>
</reference>
<organism evidence="1 2">
    <name type="scientific">Coptis chinensis</name>
    <dbReference type="NCBI Taxonomy" id="261450"/>
    <lineage>
        <taxon>Eukaryota</taxon>
        <taxon>Viridiplantae</taxon>
        <taxon>Streptophyta</taxon>
        <taxon>Embryophyta</taxon>
        <taxon>Tracheophyta</taxon>
        <taxon>Spermatophyta</taxon>
        <taxon>Magnoliopsida</taxon>
        <taxon>Ranunculales</taxon>
        <taxon>Ranunculaceae</taxon>
        <taxon>Coptidoideae</taxon>
        <taxon>Coptis</taxon>
    </lineage>
</organism>
<dbReference type="Proteomes" id="UP000631114">
    <property type="component" value="Unassembled WGS sequence"/>
</dbReference>
<evidence type="ECO:0000313" key="1">
    <source>
        <dbReference type="EMBL" id="KAF9626267.1"/>
    </source>
</evidence>
<dbReference type="PANTHER" id="PTHR35770">
    <property type="entry name" value="U2 SMALL NUCLEAR RIBONUCLEOPROTEIN AUXILIARY FACTOR-LIKE PROTEIN"/>
    <property type="match status" value="1"/>
</dbReference>
<dbReference type="PANTHER" id="PTHR35770:SF1">
    <property type="entry name" value="U2 SMALL NUCLEAR RIBONUCLEOPROTEIN AUXILIARY FACTOR-LIKE PROTEIN"/>
    <property type="match status" value="1"/>
</dbReference>
<evidence type="ECO:0000313" key="2">
    <source>
        <dbReference type="Proteomes" id="UP000631114"/>
    </source>
</evidence>
<dbReference type="AlphaFoldDB" id="A0A835J1L5"/>
<proteinExistence type="predicted"/>
<comment type="caution">
    <text evidence="1">The sequence shown here is derived from an EMBL/GenBank/DDBJ whole genome shotgun (WGS) entry which is preliminary data.</text>
</comment>
<accession>A0A835J1L5</accession>
<keyword evidence="2" id="KW-1185">Reference proteome</keyword>
<protein>
    <submittedName>
        <fullName evidence="1">Uncharacterized protein</fullName>
    </submittedName>
</protein>
<name>A0A835J1L5_9MAGN</name>
<dbReference type="OrthoDB" id="775087at2759"/>
<dbReference type="EMBL" id="JADFTS010000001">
    <property type="protein sequence ID" value="KAF9626267.1"/>
    <property type="molecule type" value="Genomic_DNA"/>
</dbReference>
<sequence>MTLVSIRQKDDIGVGGSWSEFINYLMDSIKSANVKLAVGGFQVSTNSGVGHGECSMSIKSLTTFLFNLMDSIKSANVKLVVGGFQVSTNSGVGHGAKFAKLIAHKTKGTPVITISLDRLMNSSANDAVAIISWQIFKASRSRHDLLVKGMRLSNGSGYFRREQQRSYELTNKLSAEKENNEIIKAELTRALSSKEQKLLEFAVSEKDQLSLALSSKKQKLSEFTVPDRLSPIASPLINLDTTTVCDATSSLDQPSSQGSLSMKFSSRAVPAYRRQHVSGILLDDSEDDGW</sequence>